<reference evidence="6" key="1">
    <citation type="submission" date="2010-05" db="EMBL/GenBank/DDBJ databases">
        <title>The draft genome of Desulfonatronospira thiodismutans ASO3-1.</title>
        <authorList>
            <consortium name="US DOE Joint Genome Institute (JGI-PGF)"/>
            <person name="Lucas S."/>
            <person name="Copeland A."/>
            <person name="Lapidus A."/>
            <person name="Cheng J.-F."/>
            <person name="Bruce D."/>
            <person name="Goodwin L."/>
            <person name="Pitluck S."/>
            <person name="Chertkov O."/>
            <person name="Brettin T."/>
            <person name="Detter J.C."/>
            <person name="Han C."/>
            <person name="Land M.L."/>
            <person name="Hauser L."/>
            <person name="Kyrpides N."/>
            <person name="Mikhailova N."/>
            <person name="Muyzer G."/>
            <person name="Woyke T."/>
        </authorList>
    </citation>
    <scope>NUCLEOTIDE SEQUENCE [LARGE SCALE GENOMIC DNA]</scope>
    <source>
        <strain evidence="6">ASO3-1</strain>
    </source>
</reference>
<accession>D6SLQ6</accession>
<dbReference type="GO" id="GO:0016020">
    <property type="term" value="C:membrane"/>
    <property type="evidence" value="ECO:0007669"/>
    <property type="project" value="UniProtKB-SubCell"/>
</dbReference>
<comment type="catalytic activity">
    <reaction evidence="5">
        <text>3-deoxy-alpha-D-manno-oct-2-ulosonate + CTP = CMP-3-deoxy-beta-D-manno-octulosonate + diphosphate</text>
        <dbReference type="Rhea" id="RHEA:23448"/>
        <dbReference type="ChEBI" id="CHEBI:33019"/>
        <dbReference type="ChEBI" id="CHEBI:37563"/>
        <dbReference type="ChEBI" id="CHEBI:85986"/>
        <dbReference type="ChEBI" id="CHEBI:85987"/>
        <dbReference type="EC" id="2.7.7.38"/>
    </reaction>
</comment>
<dbReference type="AlphaFoldDB" id="D6SLQ6"/>
<dbReference type="GO" id="GO:0005829">
    <property type="term" value="C:cytosol"/>
    <property type="evidence" value="ECO:0007669"/>
    <property type="project" value="TreeGrafter"/>
</dbReference>
<evidence type="ECO:0000313" key="6">
    <source>
        <dbReference type="EMBL" id="EFI35617.1"/>
    </source>
</evidence>
<dbReference type="InterPro" id="IPR004528">
    <property type="entry name" value="KdsB"/>
</dbReference>
<dbReference type="InterPro" id="IPR029044">
    <property type="entry name" value="Nucleotide-diphossugar_trans"/>
</dbReference>
<keyword evidence="5" id="KW-0963">Cytoplasm</keyword>
<name>D6SLQ6_9BACT</name>
<keyword evidence="4 5" id="KW-0448">Lipopolysaccharide biosynthesis</keyword>
<dbReference type="RefSeq" id="WP_008868746.1">
    <property type="nucleotide sequence ID" value="NZ_ACJN02000001.1"/>
</dbReference>
<dbReference type="CDD" id="cd02517">
    <property type="entry name" value="CMP-KDO-Synthetase"/>
    <property type="match status" value="1"/>
</dbReference>
<dbReference type="EMBL" id="ACJN02000001">
    <property type="protein sequence ID" value="EFI35617.1"/>
    <property type="molecule type" value="Genomic_DNA"/>
</dbReference>
<dbReference type="EC" id="2.7.7.38" evidence="5"/>
<dbReference type="OrthoDB" id="9815559at2"/>
<evidence type="ECO:0000313" key="7">
    <source>
        <dbReference type="Proteomes" id="UP000005496"/>
    </source>
</evidence>
<protein>
    <recommendedName>
        <fullName evidence="5">3-deoxy-manno-octulosonate cytidylyltransferase</fullName>
        <ecNumber evidence="5">2.7.7.38</ecNumber>
    </recommendedName>
    <alternativeName>
        <fullName evidence="5">CMP-2-keto-3-deoxyoctulosonic acid synthase</fullName>
        <shortName evidence="5">CKS</shortName>
        <shortName evidence="5">CMP-KDO synthase</shortName>
    </alternativeName>
</protein>
<sequence>MRHRDNNSLVFTGIIPARYSSTRFPGKPLADILGKPMFWHVYQQAVQCRLLHRVYLATDDERIYQAAGELRVPALMTSPEHHSGTDRIMEAARQLGLARQSVVVNIQGDEPALEPKILDQLLEPFVSATGVCVTTPARRIDFQEAQSPNTVKVVISQRGRALYFSRSPIPWSHDGEGPFLGHIGLYAYRYDILEKFQQMEQSFLEQTEKLEQLRLLEAGIPIDVVVTRYACHGVDVPEDISRTVQLLQERQT</sequence>
<evidence type="ECO:0000256" key="4">
    <source>
        <dbReference type="ARBA" id="ARBA00022985"/>
    </source>
</evidence>
<comment type="pathway">
    <text evidence="5">Nucleotide-sugar biosynthesis; CMP-3-deoxy-D-manno-octulosonate biosynthesis; CMP-3-deoxy-D-manno-octulosonate from 3-deoxy-D-manno-octulosonate and CTP: step 1/1.</text>
</comment>
<comment type="function">
    <text evidence="5">Activates KDO (a required 8-carbon sugar) for incorporation into bacterial lipopolysaccharide in Gram-negative bacteria.</text>
</comment>
<dbReference type="SUPFAM" id="SSF53448">
    <property type="entry name" value="Nucleotide-diphospho-sugar transferases"/>
    <property type="match status" value="1"/>
</dbReference>
<dbReference type="PANTHER" id="PTHR42866">
    <property type="entry name" value="3-DEOXY-MANNO-OCTULOSONATE CYTIDYLYLTRANSFERASE"/>
    <property type="match status" value="1"/>
</dbReference>
<dbReference type="GO" id="GO:0008690">
    <property type="term" value="F:3-deoxy-manno-octulosonate cytidylyltransferase activity"/>
    <property type="evidence" value="ECO:0007669"/>
    <property type="project" value="UniProtKB-UniRule"/>
</dbReference>
<keyword evidence="3 5" id="KW-0548">Nucleotidyltransferase</keyword>
<keyword evidence="2 5" id="KW-0808">Transferase</keyword>
<dbReference type="PANTHER" id="PTHR42866:SF2">
    <property type="entry name" value="3-DEOXY-MANNO-OCTULOSONATE CYTIDYLYLTRANSFERASE, MITOCHONDRIAL"/>
    <property type="match status" value="1"/>
</dbReference>
<dbReference type="UniPathway" id="UPA00358">
    <property type="reaction ID" value="UER00476"/>
</dbReference>
<evidence type="ECO:0000256" key="2">
    <source>
        <dbReference type="ARBA" id="ARBA00022679"/>
    </source>
</evidence>
<comment type="subcellular location">
    <subcellularLocation>
        <location evidence="5">Cytoplasm</location>
    </subcellularLocation>
    <subcellularLocation>
        <location evidence="1">Membrane</location>
    </subcellularLocation>
</comment>
<dbReference type="NCBIfam" id="NF003952">
    <property type="entry name" value="PRK05450.1-5"/>
    <property type="match status" value="1"/>
</dbReference>
<dbReference type="GO" id="GO:0033468">
    <property type="term" value="P:CMP-keto-3-deoxy-D-manno-octulosonic acid biosynthetic process"/>
    <property type="evidence" value="ECO:0007669"/>
    <property type="project" value="UniProtKB-UniRule"/>
</dbReference>
<dbReference type="HAMAP" id="MF_00057">
    <property type="entry name" value="KdsB"/>
    <property type="match status" value="1"/>
</dbReference>
<evidence type="ECO:0000256" key="3">
    <source>
        <dbReference type="ARBA" id="ARBA00022695"/>
    </source>
</evidence>
<gene>
    <name evidence="5" type="primary">kdsB</name>
    <name evidence="6" type="ORF">Dthio_PD3046</name>
</gene>
<organism evidence="6 7">
    <name type="scientific">Desulfonatronospira thiodismutans ASO3-1</name>
    <dbReference type="NCBI Taxonomy" id="555779"/>
    <lineage>
        <taxon>Bacteria</taxon>
        <taxon>Pseudomonadati</taxon>
        <taxon>Thermodesulfobacteriota</taxon>
        <taxon>Desulfovibrionia</taxon>
        <taxon>Desulfovibrionales</taxon>
        <taxon>Desulfonatronovibrionaceae</taxon>
        <taxon>Desulfonatronospira</taxon>
    </lineage>
</organism>
<proteinExistence type="inferred from homology"/>
<dbReference type="InterPro" id="IPR003329">
    <property type="entry name" value="Cytidylyl_trans"/>
</dbReference>
<dbReference type="GO" id="GO:0009103">
    <property type="term" value="P:lipopolysaccharide biosynthetic process"/>
    <property type="evidence" value="ECO:0007669"/>
    <property type="project" value="UniProtKB-UniRule"/>
</dbReference>
<dbReference type="Proteomes" id="UP000005496">
    <property type="component" value="Unassembled WGS sequence"/>
</dbReference>
<comment type="caution">
    <text evidence="6">The sequence shown here is derived from an EMBL/GenBank/DDBJ whole genome shotgun (WGS) entry which is preliminary data.</text>
</comment>
<dbReference type="eggNOG" id="COG1212">
    <property type="taxonomic scope" value="Bacteria"/>
</dbReference>
<dbReference type="NCBIfam" id="NF009905">
    <property type="entry name" value="PRK13368.1"/>
    <property type="match status" value="1"/>
</dbReference>
<dbReference type="NCBIfam" id="TIGR00466">
    <property type="entry name" value="kdsB"/>
    <property type="match status" value="1"/>
</dbReference>
<dbReference type="Gene3D" id="3.90.550.10">
    <property type="entry name" value="Spore Coat Polysaccharide Biosynthesis Protein SpsA, Chain A"/>
    <property type="match status" value="1"/>
</dbReference>
<keyword evidence="7" id="KW-1185">Reference proteome</keyword>
<comment type="similarity">
    <text evidence="5">Belongs to the KdsB family.</text>
</comment>
<evidence type="ECO:0000256" key="1">
    <source>
        <dbReference type="ARBA" id="ARBA00004370"/>
    </source>
</evidence>
<dbReference type="Pfam" id="PF02348">
    <property type="entry name" value="CTP_transf_3"/>
    <property type="match status" value="1"/>
</dbReference>
<dbReference type="FunFam" id="3.90.550.10:FF:000011">
    <property type="entry name" value="3-deoxy-manno-octulosonate cytidylyltransferase"/>
    <property type="match status" value="1"/>
</dbReference>
<dbReference type="NCBIfam" id="NF003950">
    <property type="entry name" value="PRK05450.1-3"/>
    <property type="match status" value="1"/>
</dbReference>
<evidence type="ECO:0000256" key="5">
    <source>
        <dbReference type="HAMAP-Rule" id="MF_00057"/>
    </source>
</evidence>